<name>A0A4Y2CYD3_ARAVE</name>
<proteinExistence type="predicted"/>
<comment type="caution">
    <text evidence="1">The sequence shown here is derived from an EMBL/GenBank/DDBJ whole genome shotgun (WGS) entry which is preliminary data.</text>
</comment>
<sequence>TPLYELPHKSKRGRSAEPCEGLAGWGRTVLQPLTFLASWLLAVGEKVSSTSDAPTVRCHTFFRTHSCGAEERNSCALG</sequence>
<evidence type="ECO:0000313" key="1">
    <source>
        <dbReference type="EMBL" id="GBM08295.1"/>
    </source>
</evidence>
<protein>
    <submittedName>
        <fullName evidence="1">Uncharacterized protein</fullName>
    </submittedName>
</protein>
<accession>A0A4Y2CYD3</accession>
<keyword evidence="2" id="KW-1185">Reference proteome</keyword>
<organism evidence="1 2">
    <name type="scientific">Araneus ventricosus</name>
    <name type="common">Orbweaver spider</name>
    <name type="synonym">Epeira ventricosa</name>
    <dbReference type="NCBI Taxonomy" id="182803"/>
    <lineage>
        <taxon>Eukaryota</taxon>
        <taxon>Metazoa</taxon>
        <taxon>Ecdysozoa</taxon>
        <taxon>Arthropoda</taxon>
        <taxon>Chelicerata</taxon>
        <taxon>Arachnida</taxon>
        <taxon>Araneae</taxon>
        <taxon>Araneomorphae</taxon>
        <taxon>Entelegynae</taxon>
        <taxon>Araneoidea</taxon>
        <taxon>Araneidae</taxon>
        <taxon>Araneus</taxon>
    </lineage>
</organism>
<gene>
    <name evidence="1" type="ORF">AVEN_40732_1</name>
</gene>
<feature type="non-terminal residue" evidence="1">
    <location>
        <position position="1"/>
    </location>
</feature>
<evidence type="ECO:0000313" key="2">
    <source>
        <dbReference type="Proteomes" id="UP000499080"/>
    </source>
</evidence>
<reference evidence="1 2" key="1">
    <citation type="journal article" date="2019" name="Sci. Rep.">
        <title>Orb-weaving spider Araneus ventricosus genome elucidates the spidroin gene catalogue.</title>
        <authorList>
            <person name="Kono N."/>
            <person name="Nakamura H."/>
            <person name="Ohtoshi R."/>
            <person name="Moran D.A.P."/>
            <person name="Shinohara A."/>
            <person name="Yoshida Y."/>
            <person name="Fujiwara M."/>
            <person name="Mori M."/>
            <person name="Tomita M."/>
            <person name="Arakawa K."/>
        </authorList>
    </citation>
    <scope>NUCLEOTIDE SEQUENCE [LARGE SCALE GENOMIC DNA]</scope>
</reference>
<dbReference type="Proteomes" id="UP000499080">
    <property type="component" value="Unassembled WGS sequence"/>
</dbReference>
<dbReference type="AlphaFoldDB" id="A0A4Y2CYD3"/>
<dbReference type="EMBL" id="BGPR01087724">
    <property type="protein sequence ID" value="GBM08295.1"/>
    <property type="molecule type" value="Genomic_DNA"/>
</dbReference>